<gene>
    <name evidence="5" type="ORF">C1634_022835</name>
</gene>
<dbReference type="InterPro" id="IPR011990">
    <property type="entry name" value="TPR-like_helical_dom_sf"/>
</dbReference>
<evidence type="ECO:0000256" key="1">
    <source>
        <dbReference type="PROSITE-ProRule" id="PRU00339"/>
    </source>
</evidence>
<dbReference type="GO" id="GO:0006355">
    <property type="term" value="P:regulation of DNA-templated transcription"/>
    <property type="evidence" value="ECO:0007669"/>
    <property type="project" value="InterPro"/>
</dbReference>
<dbReference type="PANTHER" id="PTHR10098">
    <property type="entry name" value="RAPSYN-RELATED"/>
    <property type="match status" value="1"/>
</dbReference>
<keyword evidence="1" id="KW-0802">TPR repeat</keyword>
<dbReference type="SMART" id="SM00421">
    <property type="entry name" value="HTH_LUXR"/>
    <property type="match status" value="1"/>
</dbReference>
<dbReference type="SMART" id="SM00028">
    <property type="entry name" value="TPR"/>
    <property type="match status" value="3"/>
</dbReference>
<dbReference type="InterPro" id="IPR019734">
    <property type="entry name" value="TPR_rpt"/>
</dbReference>
<dbReference type="InterPro" id="IPR000792">
    <property type="entry name" value="Tscrpt_reg_LuxR_C"/>
</dbReference>
<keyword evidence="2" id="KW-0175">Coiled coil</keyword>
<name>A0A316WAJ0_9FLAO</name>
<sequence length="498" mass="58991">MAIFRLFVLFLFCSQFSFSQKTKEDIAYEYLKKQDSLYIQFQFEKANEFANKAKKIGIELNDSKIRARAYQKMMVNYSYLGHYKESIESANNALKEDYTNNNLIYKLSCYKNLGIIYNQLHYKEKAVESFKKMITEIPRNTEDVELKIELASAYFNLGLIYDYAPENADSIDKYMGVSQKILEECPPEKVALQLYYSYISFANSNTELRHRLDSTKIYLDKAHNIITKYKPDFIITDYNISLGRYCFMRKDYKKALEIYLKVAQELESNPYENANLKTVYQDISEIYESFGDEKKSKEYYEKFFHASDVLNENKKKSTEFTSKNILKDEIEVVNLSFTKKIVLTSIAFLIIMFAAIVYYRKQKRKFKIQHLNSQEDIQEKEIIILEKEKEAAELKQIANTSFSEVLELAKENNPHFLKRFQEVYPEFYNRILKINPNLKSSEISLSAYIFLGFSNKEIADYTFKSIRTIESNRYNLRKKLNLPTEIDFFVWLNSMKDF</sequence>
<feature type="transmembrane region" description="Helical" evidence="3">
    <location>
        <begin position="341"/>
        <end position="359"/>
    </location>
</feature>
<keyword evidence="3" id="KW-1133">Transmembrane helix</keyword>
<dbReference type="RefSeq" id="WP_109739181.1">
    <property type="nucleotide sequence ID" value="NZ_PPEG02000011.1"/>
</dbReference>
<dbReference type="SUPFAM" id="SSF46894">
    <property type="entry name" value="C-terminal effector domain of the bipartite response regulators"/>
    <property type="match status" value="1"/>
</dbReference>
<feature type="coiled-coil region" evidence="2">
    <location>
        <begin position="368"/>
        <end position="397"/>
    </location>
</feature>
<dbReference type="InterPro" id="IPR036388">
    <property type="entry name" value="WH-like_DNA-bd_sf"/>
</dbReference>
<proteinExistence type="predicted"/>
<comment type="caution">
    <text evidence="5">The sequence shown here is derived from an EMBL/GenBank/DDBJ whole genome shotgun (WGS) entry which is preliminary data.</text>
</comment>
<feature type="domain" description="HTH luxR-type" evidence="4">
    <location>
        <begin position="435"/>
        <end position="492"/>
    </location>
</feature>
<dbReference type="PROSITE" id="PS50005">
    <property type="entry name" value="TPR"/>
    <property type="match status" value="1"/>
</dbReference>
<feature type="repeat" description="TPR" evidence="1">
    <location>
        <begin position="107"/>
        <end position="140"/>
    </location>
</feature>
<keyword evidence="3" id="KW-0812">Transmembrane</keyword>
<keyword evidence="3" id="KW-0472">Membrane</keyword>
<protein>
    <recommendedName>
        <fullName evidence="4">HTH luxR-type domain-containing protein</fullName>
    </recommendedName>
</protein>
<evidence type="ECO:0000259" key="4">
    <source>
        <dbReference type="SMART" id="SM00421"/>
    </source>
</evidence>
<evidence type="ECO:0000256" key="2">
    <source>
        <dbReference type="SAM" id="Coils"/>
    </source>
</evidence>
<evidence type="ECO:0000313" key="6">
    <source>
        <dbReference type="Proteomes" id="UP000236413"/>
    </source>
</evidence>
<dbReference type="Proteomes" id="UP000236413">
    <property type="component" value="Unassembled WGS sequence"/>
</dbReference>
<reference evidence="5 6" key="1">
    <citation type="submission" date="2018-04" db="EMBL/GenBank/DDBJ databases">
        <title>Chryseobacterium oncorhynchi 701B-08T from rainbow trout, and Chryseobacterium viscerum 687B-08T from diseased fish.</title>
        <authorList>
            <person name="Jeong J.-J."/>
            <person name="Lee Y.J."/>
            <person name="Pathiraja D."/>
            <person name="Park B."/>
            <person name="Choi I.-G."/>
            <person name="Kim K.D."/>
        </authorList>
    </citation>
    <scope>NUCLEOTIDE SEQUENCE [LARGE SCALE GENOMIC DNA]</scope>
    <source>
        <strain evidence="5 6">687B-08</strain>
    </source>
</reference>
<dbReference type="Gene3D" id="1.25.40.10">
    <property type="entry name" value="Tetratricopeptide repeat domain"/>
    <property type="match status" value="3"/>
</dbReference>
<dbReference type="AlphaFoldDB" id="A0A316WAJ0"/>
<evidence type="ECO:0000256" key="3">
    <source>
        <dbReference type="SAM" id="Phobius"/>
    </source>
</evidence>
<accession>A0A316WAJ0</accession>
<dbReference type="Gene3D" id="1.10.10.10">
    <property type="entry name" value="Winged helix-like DNA-binding domain superfamily/Winged helix DNA-binding domain"/>
    <property type="match status" value="1"/>
</dbReference>
<dbReference type="GO" id="GO:0003677">
    <property type="term" value="F:DNA binding"/>
    <property type="evidence" value="ECO:0007669"/>
    <property type="project" value="InterPro"/>
</dbReference>
<organism evidence="5 6">
    <name type="scientific">Chryseobacterium viscerum</name>
    <dbReference type="NCBI Taxonomy" id="1037377"/>
    <lineage>
        <taxon>Bacteria</taxon>
        <taxon>Pseudomonadati</taxon>
        <taxon>Bacteroidota</taxon>
        <taxon>Flavobacteriia</taxon>
        <taxon>Flavobacteriales</taxon>
        <taxon>Weeksellaceae</taxon>
        <taxon>Chryseobacterium group</taxon>
        <taxon>Chryseobacterium</taxon>
    </lineage>
</organism>
<dbReference type="SUPFAM" id="SSF48452">
    <property type="entry name" value="TPR-like"/>
    <property type="match status" value="2"/>
</dbReference>
<dbReference type="EMBL" id="PPEG02000011">
    <property type="protein sequence ID" value="PWN58392.1"/>
    <property type="molecule type" value="Genomic_DNA"/>
</dbReference>
<evidence type="ECO:0000313" key="5">
    <source>
        <dbReference type="EMBL" id="PWN58392.1"/>
    </source>
</evidence>
<dbReference type="InterPro" id="IPR016032">
    <property type="entry name" value="Sig_transdc_resp-reg_C-effctor"/>
</dbReference>